<protein>
    <submittedName>
        <fullName evidence="3">Diguanylate cyclase</fullName>
    </submittedName>
</protein>
<reference evidence="3 4" key="1">
    <citation type="submission" date="2017-04" db="EMBL/GenBank/DDBJ databases">
        <authorList>
            <person name="Afonso C.L."/>
            <person name="Miller P.J."/>
            <person name="Scott M.A."/>
            <person name="Spackman E."/>
            <person name="Goraichik I."/>
            <person name="Dimitrov K.M."/>
            <person name="Suarez D.L."/>
            <person name="Swayne D.E."/>
        </authorList>
    </citation>
    <scope>NUCLEOTIDE SEQUENCE [LARGE SCALE GENOMIC DNA]</scope>
    <source>
        <strain evidence="3 4">DSM 12816</strain>
    </source>
</reference>
<dbReference type="InterPro" id="IPR000160">
    <property type="entry name" value="GGDEF_dom"/>
</dbReference>
<dbReference type="GO" id="GO:1902201">
    <property type="term" value="P:negative regulation of bacterial-type flagellum-dependent cell motility"/>
    <property type="evidence" value="ECO:0007669"/>
    <property type="project" value="TreeGrafter"/>
</dbReference>
<dbReference type="InterPro" id="IPR050469">
    <property type="entry name" value="Diguanylate_Cyclase"/>
</dbReference>
<evidence type="ECO:0000259" key="2">
    <source>
        <dbReference type="PROSITE" id="PS50887"/>
    </source>
</evidence>
<dbReference type="GO" id="GO:0052621">
    <property type="term" value="F:diguanylate cyclase activity"/>
    <property type="evidence" value="ECO:0007669"/>
    <property type="project" value="TreeGrafter"/>
</dbReference>
<dbReference type="RefSeq" id="WP_159447981.1">
    <property type="nucleotide sequence ID" value="NZ_FWXW01000001.1"/>
</dbReference>
<dbReference type="EMBL" id="FWXW01000001">
    <property type="protein sequence ID" value="SMC37980.1"/>
    <property type="molecule type" value="Genomic_DNA"/>
</dbReference>
<keyword evidence="1" id="KW-1133">Transmembrane helix</keyword>
<dbReference type="Gene3D" id="3.30.70.270">
    <property type="match status" value="1"/>
</dbReference>
<dbReference type="OrthoDB" id="9804955at2"/>
<dbReference type="NCBIfam" id="TIGR00254">
    <property type="entry name" value="GGDEF"/>
    <property type="match status" value="1"/>
</dbReference>
<dbReference type="PANTHER" id="PTHR45138">
    <property type="entry name" value="REGULATORY COMPONENTS OF SENSORY TRANSDUCTION SYSTEM"/>
    <property type="match status" value="1"/>
</dbReference>
<evidence type="ECO:0000313" key="4">
    <source>
        <dbReference type="Proteomes" id="UP000192790"/>
    </source>
</evidence>
<organism evidence="3 4">
    <name type="scientific">Papillibacter cinnamivorans DSM 12816</name>
    <dbReference type="NCBI Taxonomy" id="1122930"/>
    <lineage>
        <taxon>Bacteria</taxon>
        <taxon>Bacillati</taxon>
        <taxon>Bacillota</taxon>
        <taxon>Clostridia</taxon>
        <taxon>Eubacteriales</taxon>
        <taxon>Oscillospiraceae</taxon>
        <taxon>Papillibacter</taxon>
    </lineage>
</organism>
<dbReference type="SMART" id="SM00267">
    <property type="entry name" value="GGDEF"/>
    <property type="match status" value="1"/>
</dbReference>
<dbReference type="Pfam" id="PF00990">
    <property type="entry name" value="GGDEF"/>
    <property type="match status" value="1"/>
</dbReference>
<keyword evidence="4" id="KW-1185">Reference proteome</keyword>
<proteinExistence type="predicted"/>
<feature type="domain" description="GGDEF" evidence="2">
    <location>
        <begin position="248"/>
        <end position="377"/>
    </location>
</feature>
<dbReference type="AlphaFoldDB" id="A0A1W1YP45"/>
<dbReference type="PROSITE" id="PS50887">
    <property type="entry name" value="GGDEF"/>
    <property type="match status" value="1"/>
</dbReference>
<feature type="transmembrane region" description="Helical" evidence="1">
    <location>
        <begin position="27"/>
        <end position="52"/>
    </location>
</feature>
<dbReference type="GO" id="GO:0043709">
    <property type="term" value="P:cell adhesion involved in single-species biofilm formation"/>
    <property type="evidence" value="ECO:0007669"/>
    <property type="project" value="TreeGrafter"/>
</dbReference>
<dbReference type="STRING" id="1122930.SAMN02745168_0582"/>
<dbReference type="InterPro" id="IPR043128">
    <property type="entry name" value="Rev_trsase/Diguanyl_cyclase"/>
</dbReference>
<dbReference type="Proteomes" id="UP000192790">
    <property type="component" value="Unassembled WGS sequence"/>
</dbReference>
<dbReference type="SUPFAM" id="SSF55073">
    <property type="entry name" value="Nucleotide cyclase"/>
    <property type="match status" value="1"/>
</dbReference>
<sequence>MNETVNNSIITEIQDEYRKIDDRWLMLHYHTCIGLVAFGFFMECILSATLFAMGYIEISLARYVVKYMIAPLLANLVLLAAGILAMHSPLLQRKHKMYYISLLFVGVCFVFYSVHSIYASLYLIFTAPILLTVVYSDYLLTTVTAAVSIAAKVISELFVVWDPDKSYPFSNDVGASDFFISICVLGAFFAICMIVIRFEKEKNAASIQKEIERHKMQLKLVMDELTQVHNRTALRKAFEEMEKDKDENVYIFVMIDLDNFKRLNDTLGHDIGDQCLREFGRILKRNTAGNSMSFRFGGDEFCILFKNMPMEKVIETCKKIQNDVKASAAKKTDIPLTASVGVARYARGMPAKQLLRRTDSALYRSKTMKDTLWVSEDT</sequence>
<feature type="transmembrane region" description="Helical" evidence="1">
    <location>
        <begin position="178"/>
        <end position="198"/>
    </location>
</feature>
<evidence type="ECO:0000256" key="1">
    <source>
        <dbReference type="SAM" id="Phobius"/>
    </source>
</evidence>
<accession>A0A1W1YP45</accession>
<feature type="transmembrane region" description="Helical" evidence="1">
    <location>
        <begin position="98"/>
        <end position="125"/>
    </location>
</feature>
<name>A0A1W1YP45_9FIRM</name>
<dbReference type="InterPro" id="IPR029787">
    <property type="entry name" value="Nucleotide_cyclase"/>
</dbReference>
<dbReference type="GO" id="GO:0005886">
    <property type="term" value="C:plasma membrane"/>
    <property type="evidence" value="ECO:0007669"/>
    <property type="project" value="TreeGrafter"/>
</dbReference>
<feature type="transmembrane region" description="Helical" evidence="1">
    <location>
        <begin position="137"/>
        <end position="158"/>
    </location>
</feature>
<evidence type="ECO:0000313" key="3">
    <source>
        <dbReference type="EMBL" id="SMC37980.1"/>
    </source>
</evidence>
<dbReference type="PANTHER" id="PTHR45138:SF24">
    <property type="entry name" value="DIGUANYLATE CYCLASE DGCC-RELATED"/>
    <property type="match status" value="1"/>
</dbReference>
<keyword evidence="1" id="KW-0812">Transmembrane</keyword>
<keyword evidence="1" id="KW-0472">Membrane</keyword>
<dbReference type="CDD" id="cd01949">
    <property type="entry name" value="GGDEF"/>
    <property type="match status" value="1"/>
</dbReference>
<gene>
    <name evidence="3" type="ORF">SAMN02745168_0582</name>
</gene>
<feature type="transmembrane region" description="Helical" evidence="1">
    <location>
        <begin position="64"/>
        <end position="86"/>
    </location>
</feature>